<evidence type="ECO:0000313" key="4">
    <source>
        <dbReference type="Proteomes" id="UP001604336"/>
    </source>
</evidence>
<feature type="region of interest" description="Disordered" evidence="1">
    <location>
        <begin position="1"/>
        <end position="296"/>
    </location>
</feature>
<sequence>MADKTVMDSRPNQISKDLQGSDNSIPLSPQWLLPKPGENKTGVLTGENLLSQLPGYANHSNTMKSPGEDLLDDHKKKDVFRPSVLDMESSRRDRWRDEERDTNSSVRKDRWREGDKDVSDSRKDRWTDSSGRHYGEARRAPVERWNDSGNRENSHDQRRESKWNTRWGPDEKETDHVGEKWVDSGKDADMLLDKGPSHPAYHGKDDREGDNHRPWRSNSAYSRGRLEPPHHQTSTPSKQVPTFVHGRGRGENPAPTFSLGRGRVGSGGSSVDNTSIPLQPLGSLSERDESGQGESSLLRYSRTKLLDVYRTAEMKSCGKFLDGIVQVPSLTKEEPVEPLAFCAPTPEELVILKGIDKGEIMSSGAPQIIKDGSVGRNTTDSAQSRRSKLGSRDDLPLALDDSNNETMDSTKGSYSESFLQEKQMNSWPNAKVETMKDYQAFSDHKLNTEALKEDNSSYRKNSDMPTTKESSTLGHSSILHTGMWRSSSFAERMQSASHDWRDISTEVQKDLNNARDNNLTDSSYAKKGLKWPISDDSVLRRQSSAVFDRELETHKISQPSPEDLVLYYKDPQGEIQGPFAGSDIIAWFEAGYFGIDLQVHLAGAPADSPFALLGDVMPHLRAKAQPPPGFNTPKPSEIRDASGRLIYNSIGKLHAGLSEAEMMNEPRYKHGSSTQAENQFIESLMSGNMSSAPLEKFVPSEGMPGYGGTNSRCATPFGS</sequence>
<feature type="compositionally biased region" description="Basic and acidic residues" evidence="1">
    <location>
        <begin position="452"/>
        <end position="462"/>
    </location>
</feature>
<dbReference type="EMBL" id="JBFOLK010000007">
    <property type="protein sequence ID" value="KAL2498380.1"/>
    <property type="molecule type" value="Genomic_DNA"/>
</dbReference>
<gene>
    <name evidence="3" type="ORF">Adt_23930</name>
</gene>
<feature type="compositionally biased region" description="Polar residues" evidence="1">
    <location>
        <begin position="463"/>
        <end position="473"/>
    </location>
</feature>
<protein>
    <submittedName>
        <fullName evidence="3">GYF domain-containing protein</fullName>
    </submittedName>
</protein>
<proteinExistence type="predicted"/>
<dbReference type="SUPFAM" id="SSF55277">
    <property type="entry name" value="GYF domain"/>
    <property type="match status" value="1"/>
</dbReference>
<accession>A0ABD1SCH2</accession>
<feature type="compositionally biased region" description="Polar residues" evidence="1">
    <location>
        <begin position="231"/>
        <end position="240"/>
    </location>
</feature>
<organism evidence="3 4">
    <name type="scientific">Abeliophyllum distichum</name>
    <dbReference type="NCBI Taxonomy" id="126358"/>
    <lineage>
        <taxon>Eukaryota</taxon>
        <taxon>Viridiplantae</taxon>
        <taxon>Streptophyta</taxon>
        <taxon>Embryophyta</taxon>
        <taxon>Tracheophyta</taxon>
        <taxon>Spermatophyta</taxon>
        <taxon>Magnoliopsida</taxon>
        <taxon>eudicotyledons</taxon>
        <taxon>Gunneridae</taxon>
        <taxon>Pentapetalae</taxon>
        <taxon>asterids</taxon>
        <taxon>lamiids</taxon>
        <taxon>Lamiales</taxon>
        <taxon>Oleaceae</taxon>
        <taxon>Forsythieae</taxon>
        <taxon>Abeliophyllum</taxon>
    </lineage>
</organism>
<comment type="caution">
    <text evidence="3">The sequence shown here is derived from an EMBL/GenBank/DDBJ whole genome shotgun (WGS) entry which is preliminary data.</text>
</comment>
<feature type="region of interest" description="Disordered" evidence="1">
    <location>
        <begin position="452"/>
        <end position="473"/>
    </location>
</feature>
<evidence type="ECO:0000256" key="1">
    <source>
        <dbReference type="SAM" id="MobiDB-lite"/>
    </source>
</evidence>
<dbReference type="PANTHER" id="PTHR47471">
    <property type="entry name" value="GYF DOMAIN-CONTAINING PROTEIN"/>
    <property type="match status" value="1"/>
</dbReference>
<feature type="domain" description="GYF" evidence="2">
    <location>
        <begin position="563"/>
        <end position="614"/>
    </location>
</feature>
<keyword evidence="4" id="KW-1185">Reference proteome</keyword>
<dbReference type="CDD" id="cd00072">
    <property type="entry name" value="GYF"/>
    <property type="match status" value="1"/>
</dbReference>
<dbReference type="PROSITE" id="PS50829">
    <property type="entry name" value="GYF"/>
    <property type="match status" value="1"/>
</dbReference>
<dbReference type="AlphaFoldDB" id="A0ABD1SCH2"/>
<dbReference type="InterPro" id="IPR035445">
    <property type="entry name" value="GYF-like_dom_sf"/>
</dbReference>
<dbReference type="PANTHER" id="PTHR47471:SF1">
    <property type="entry name" value="PROTEIN ESSENTIAL FOR POTEXVIRUS ACCUMULATION 1"/>
    <property type="match status" value="1"/>
</dbReference>
<feature type="region of interest" description="Disordered" evidence="1">
    <location>
        <begin position="364"/>
        <end position="412"/>
    </location>
</feature>
<dbReference type="InterPro" id="IPR003169">
    <property type="entry name" value="GYF"/>
</dbReference>
<evidence type="ECO:0000313" key="3">
    <source>
        <dbReference type="EMBL" id="KAL2498380.1"/>
    </source>
</evidence>
<dbReference type="SMART" id="SM00444">
    <property type="entry name" value="GYF"/>
    <property type="match status" value="1"/>
</dbReference>
<feature type="compositionally biased region" description="Polar residues" evidence="1">
    <location>
        <begin position="375"/>
        <end position="384"/>
    </location>
</feature>
<feature type="compositionally biased region" description="Polar residues" evidence="1">
    <location>
        <begin position="10"/>
        <end position="27"/>
    </location>
</feature>
<dbReference type="Proteomes" id="UP001604336">
    <property type="component" value="Unassembled WGS sequence"/>
</dbReference>
<reference evidence="4" key="1">
    <citation type="submission" date="2024-07" db="EMBL/GenBank/DDBJ databases">
        <title>Two chromosome-level genome assemblies of Korean endemic species Abeliophyllum distichum and Forsythia ovata (Oleaceae).</title>
        <authorList>
            <person name="Jang H."/>
        </authorList>
    </citation>
    <scope>NUCLEOTIDE SEQUENCE [LARGE SCALE GENOMIC DNA]</scope>
</reference>
<evidence type="ECO:0000259" key="2">
    <source>
        <dbReference type="PROSITE" id="PS50829"/>
    </source>
</evidence>
<feature type="compositionally biased region" description="Basic and acidic residues" evidence="1">
    <location>
        <begin position="88"/>
        <end position="213"/>
    </location>
</feature>
<name>A0ABD1SCH2_9LAMI</name>
<dbReference type="Gene3D" id="3.30.1490.40">
    <property type="match status" value="1"/>
</dbReference>
<dbReference type="Pfam" id="PF02213">
    <property type="entry name" value="GYF"/>
    <property type="match status" value="1"/>
</dbReference>